<feature type="chain" id="PRO_5008915831" evidence="1">
    <location>
        <begin position="23"/>
        <end position="499"/>
    </location>
</feature>
<dbReference type="RefSeq" id="XP_028860206.1">
    <property type="nucleotide sequence ID" value="XM_029008669.1"/>
</dbReference>
<dbReference type="EMBL" id="LT594623">
    <property type="protein sequence ID" value="SBT87148.1"/>
    <property type="molecule type" value="Genomic_DNA"/>
</dbReference>
<protein>
    <submittedName>
        <fullName evidence="2">StAR-related lipid transfer protein, putative</fullName>
    </submittedName>
</protein>
<evidence type="ECO:0000313" key="2">
    <source>
        <dbReference type="EMBL" id="SBT87148.1"/>
    </source>
</evidence>
<evidence type="ECO:0000256" key="1">
    <source>
        <dbReference type="SAM" id="SignalP"/>
    </source>
</evidence>
<accession>A0A1D3JKS3</accession>
<dbReference type="Gene3D" id="3.30.530.20">
    <property type="match status" value="1"/>
</dbReference>
<dbReference type="InterPro" id="IPR023393">
    <property type="entry name" value="START-like_dom_sf"/>
</dbReference>
<dbReference type="SUPFAM" id="SSF55961">
    <property type="entry name" value="Bet v1-like"/>
    <property type="match status" value="1"/>
</dbReference>
<dbReference type="OrthoDB" id="370316at2759"/>
<gene>
    <name evidence="2" type="primary">PmUG01_02019400</name>
    <name evidence="2" type="ORF">PMUG01_02019400</name>
</gene>
<dbReference type="AlphaFoldDB" id="A0A1D3JKS3"/>
<sequence length="499" mass="57546">MILKKNKYIVLTFLLALFEYLCHDGKYKLKNITDRAKFQHNDLSLILSHLYIKKLPFVNALFGNDMSSDGSDSCRDNPALGRCHFPEKGSCSRYVNGGVKNKNSLFRNNYSVLFSQNIRGHFRILNEQTEGRFGGATKTDLQNEHVQKDAYGQPLLQAQPEVISPGVGEKTLPERESPLITEKTRKRYLDICKKIRSNQFSYDNCEIFHKSPEVTLYKNLLDDKSETRYDLIGYGTLNDVSLYGMSYALNNVDTIKKWNKNIYILNYLNITEPSILEKYNINEKINASKLILPNESEAPKGNRKYMYLVNGLPWPFKSHDTIYEVYQNYNEEENMLLIANKSVNDTFLNNSSYTRISNYENFFCIYPKSKNSYEKGLDYVISLYYDVNIPKFLQNNILNQIFPSLVYSLYNSSKAMTEKGMNFTEEEIKKNPLPFELKEGEVINELNAAQANSKSAQLDKASSGGASILRIIFIDPFTFVWTANVSLFKKIYVFITSMF</sequence>
<keyword evidence="1" id="KW-0732">Signal</keyword>
<reference evidence="2 3" key="1">
    <citation type="submission" date="2016-06" db="EMBL/GenBank/DDBJ databases">
        <authorList>
            <consortium name="Pathogen Informatics"/>
        </authorList>
    </citation>
    <scope>NUCLEOTIDE SEQUENCE [LARGE SCALE GENOMIC DNA]</scope>
</reference>
<dbReference type="VEuPathDB" id="PlasmoDB:PmUG01_02019400"/>
<proteinExistence type="predicted"/>
<organism evidence="2 3">
    <name type="scientific">Plasmodium malariae</name>
    <dbReference type="NCBI Taxonomy" id="5858"/>
    <lineage>
        <taxon>Eukaryota</taxon>
        <taxon>Sar</taxon>
        <taxon>Alveolata</taxon>
        <taxon>Apicomplexa</taxon>
        <taxon>Aconoidasida</taxon>
        <taxon>Haemosporida</taxon>
        <taxon>Plasmodiidae</taxon>
        <taxon>Plasmodium</taxon>
        <taxon>Plasmodium (Plasmodium)</taxon>
    </lineage>
</organism>
<feature type="signal peptide" evidence="1">
    <location>
        <begin position="1"/>
        <end position="22"/>
    </location>
</feature>
<dbReference type="Proteomes" id="UP000219813">
    <property type="component" value="Chromosome 2"/>
</dbReference>
<keyword evidence="3" id="KW-1185">Reference proteome</keyword>
<evidence type="ECO:0000313" key="3">
    <source>
        <dbReference type="Proteomes" id="UP000219813"/>
    </source>
</evidence>
<dbReference type="GeneID" id="39866597"/>
<dbReference type="KEGG" id="pmal:PMUG01_02019400"/>
<name>A0A1D3JKS3_PLAMA</name>